<dbReference type="OrthoDB" id="9778008at2"/>
<dbReference type="CDD" id="cd02208">
    <property type="entry name" value="cupin_RmlC-like"/>
    <property type="match status" value="1"/>
</dbReference>
<evidence type="ECO:0000256" key="4">
    <source>
        <dbReference type="ARBA" id="ARBA00023163"/>
    </source>
</evidence>
<keyword evidence="1" id="KW-0805">Transcription regulation</keyword>
<dbReference type="Proteomes" id="UP000306196">
    <property type="component" value="Unassembled WGS sequence"/>
</dbReference>
<dbReference type="SMART" id="SM00342">
    <property type="entry name" value="HTH_ARAC"/>
    <property type="match status" value="1"/>
</dbReference>
<dbReference type="InterPro" id="IPR018062">
    <property type="entry name" value="HTH_AraC-typ_CS"/>
</dbReference>
<evidence type="ECO:0000256" key="2">
    <source>
        <dbReference type="ARBA" id="ARBA00023125"/>
    </source>
</evidence>
<dbReference type="Gene3D" id="2.60.120.10">
    <property type="entry name" value="Jelly Rolls"/>
    <property type="match status" value="1"/>
</dbReference>
<dbReference type="SUPFAM" id="SSF46689">
    <property type="entry name" value="Homeodomain-like"/>
    <property type="match status" value="2"/>
</dbReference>
<accession>A0A5R8KK70</accession>
<dbReference type="Gene3D" id="1.10.10.60">
    <property type="entry name" value="Homeodomain-like"/>
    <property type="match status" value="2"/>
</dbReference>
<dbReference type="GO" id="GO:0043565">
    <property type="term" value="F:sequence-specific DNA binding"/>
    <property type="evidence" value="ECO:0007669"/>
    <property type="project" value="InterPro"/>
</dbReference>
<dbReference type="SUPFAM" id="SSF51215">
    <property type="entry name" value="Regulatory protein AraC"/>
    <property type="match status" value="1"/>
</dbReference>
<protein>
    <submittedName>
        <fullName evidence="6">Helix-turn-helix domain-containing protein</fullName>
    </submittedName>
</protein>
<evidence type="ECO:0000313" key="7">
    <source>
        <dbReference type="Proteomes" id="UP000306196"/>
    </source>
</evidence>
<dbReference type="EMBL" id="VAUV01000001">
    <property type="protein sequence ID" value="TLD72692.1"/>
    <property type="molecule type" value="Genomic_DNA"/>
</dbReference>
<reference evidence="6 7" key="1">
    <citation type="submission" date="2019-05" db="EMBL/GenBank/DDBJ databases">
        <title>Verrucobacter flavum gen. nov., sp. nov. a new member of the family Verrucomicrobiaceae.</title>
        <authorList>
            <person name="Szuroczki S."/>
            <person name="Abbaszade G."/>
            <person name="Szabo A."/>
            <person name="Felfoldi T."/>
            <person name="Schumann P."/>
            <person name="Boka K."/>
            <person name="Keki Z."/>
            <person name="Toumi M."/>
            <person name="Toth E."/>
        </authorList>
    </citation>
    <scope>NUCLEOTIDE SEQUENCE [LARGE SCALE GENOMIC DNA]</scope>
    <source>
        <strain evidence="6 7">MG-N-17</strain>
    </source>
</reference>
<dbReference type="AlphaFoldDB" id="A0A5R8KK70"/>
<dbReference type="PROSITE" id="PS01124">
    <property type="entry name" value="HTH_ARAC_FAMILY_2"/>
    <property type="match status" value="1"/>
</dbReference>
<dbReference type="GO" id="GO:0003700">
    <property type="term" value="F:DNA-binding transcription factor activity"/>
    <property type="evidence" value="ECO:0007669"/>
    <property type="project" value="InterPro"/>
</dbReference>
<keyword evidence="2" id="KW-0238">DNA-binding</keyword>
<keyword evidence="3" id="KW-0010">Activator</keyword>
<name>A0A5R8KK70_9BACT</name>
<dbReference type="InterPro" id="IPR037923">
    <property type="entry name" value="HTH-like"/>
</dbReference>
<sequence length="321" mass="36582">MSPKQQLIHFLGQQPHEVFKLSGRIDSRRYLPRTFPSELPLILSLQQYPGYQRMVGENWLHWHDYFEFFVALSGNGHFRSGHDLFHFHPGDIVVVDPLKIHGVWEMDAKHTALVVLFPRHLVASDTSGTSLDEAYLAPWEQRSGGRLPLIQHDDPAAANVHSALLAFAQTWFNPSPASDRSLQLKLELLTVLFHLRQAFPLEPSSSVPTADRALQTERLRRALDYLSQHAHEPLTQFDVAKAVGMSTSRFRAFFKATTGWGFAQFVREQRVERAAKLLRESSDSVATIAHLTGFADQSHLLRCFKAKHEVSPLTYRHRHQG</sequence>
<comment type="caution">
    <text evidence="6">The sequence shown here is derived from an EMBL/GenBank/DDBJ whole genome shotgun (WGS) entry which is preliminary data.</text>
</comment>
<evidence type="ECO:0000256" key="1">
    <source>
        <dbReference type="ARBA" id="ARBA00023015"/>
    </source>
</evidence>
<evidence type="ECO:0000259" key="5">
    <source>
        <dbReference type="PROSITE" id="PS01124"/>
    </source>
</evidence>
<dbReference type="Pfam" id="PF12833">
    <property type="entry name" value="HTH_18"/>
    <property type="match status" value="1"/>
</dbReference>
<dbReference type="InterPro" id="IPR014710">
    <property type="entry name" value="RmlC-like_jellyroll"/>
</dbReference>
<dbReference type="InterPro" id="IPR009057">
    <property type="entry name" value="Homeodomain-like_sf"/>
</dbReference>
<organism evidence="6 7">
    <name type="scientific">Phragmitibacter flavus</name>
    <dbReference type="NCBI Taxonomy" id="2576071"/>
    <lineage>
        <taxon>Bacteria</taxon>
        <taxon>Pseudomonadati</taxon>
        <taxon>Verrucomicrobiota</taxon>
        <taxon>Verrucomicrobiia</taxon>
        <taxon>Verrucomicrobiales</taxon>
        <taxon>Verrucomicrobiaceae</taxon>
        <taxon>Phragmitibacter</taxon>
    </lineage>
</organism>
<keyword evidence="4" id="KW-0804">Transcription</keyword>
<dbReference type="PROSITE" id="PS00041">
    <property type="entry name" value="HTH_ARAC_FAMILY_1"/>
    <property type="match status" value="1"/>
</dbReference>
<feature type="domain" description="HTH araC/xylS-type" evidence="5">
    <location>
        <begin position="220"/>
        <end position="318"/>
    </location>
</feature>
<dbReference type="RefSeq" id="WP_138084315.1">
    <property type="nucleotide sequence ID" value="NZ_VAUV01000001.1"/>
</dbReference>
<evidence type="ECO:0000313" key="6">
    <source>
        <dbReference type="EMBL" id="TLD72692.1"/>
    </source>
</evidence>
<proteinExistence type="predicted"/>
<keyword evidence="7" id="KW-1185">Reference proteome</keyword>
<dbReference type="InterPro" id="IPR018060">
    <property type="entry name" value="HTH_AraC"/>
</dbReference>
<gene>
    <name evidence="6" type="ORF">FEM03_01045</name>
</gene>
<dbReference type="PANTHER" id="PTHR46796">
    <property type="entry name" value="HTH-TYPE TRANSCRIPTIONAL ACTIVATOR RHAS-RELATED"/>
    <property type="match status" value="1"/>
</dbReference>
<evidence type="ECO:0000256" key="3">
    <source>
        <dbReference type="ARBA" id="ARBA00023159"/>
    </source>
</evidence>
<dbReference type="InterPro" id="IPR050204">
    <property type="entry name" value="AraC_XylS_family_regulators"/>
</dbReference>